<dbReference type="EMBL" id="JAJFZQ010000006">
    <property type="protein sequence ID" value="MCC3266793.1"/>
    <property type="molecule type" value="Genomic_DNA"/>
</dbReference>
<feature type="transmembrane region" description="Helical" evidence="1">
    <location>
        <begin position="24"/>
        <end position="46"/>
    </location>
</feature>
<sequence>MKQDTGTQRAASGGKRIVSRTDTAAAMILAVAAAAAATVLAVYRIADYLAGPVTLTLPVITTQLSPTDLSLGAEAHYTSVEAVIPRVPGPEAAALAWGEALDLLAVLAVLALMFLLAFRLRRNVLFTAGSAWIIVFCGTVLALAGSAGQAVDTMARTRLADSIGLGQGTGNEYVLFVGTFSFAPAVAGLLLVLVAGAFQYGRRLQRDTEGLI</sequence>
<dbReference type="Proteomes" id="UP001139168">
    <property type="component" value="Unassembled WGS sequence"/>
</dbReference>
<keyword evidence="1" id="KW-1133">Transmembrane helix</keyword>
<comment type="caution">
    <text evidence="2">The sequence shown here is derived from an EMBL/GenBank/DDBJ whole genome shotgun (WGS) entry which is preliminary data.</text>
</comment>
<dbReference type="RefSeq" id="WP_227891588.1">
    <property type="nucleotide sequence ID" value="NZ_JAJFZQ010000006.1"/>
</dbReference>
<accession>A0ABS8GNF5</accession>
<feature type="transmembrane region" description="Helical" evidence="1">
    <location>
        <begin position="94"/>
        <end position="117"/>
    </location>
</feature>
<evidence type="ECO:0000313" key="2">
    <source>
        <dbReference type="EMBL" id="MCC3266793.1"/>
    </source>
</evidence>
<reference evidence="2" key="1">
    <citation type="submission" date="2021-10" db="EMBL/GenBank/DDBJ databases">
        <title>Novel species in genus Arthrobacter.</title>
        <authorList>
            <person name="Liu Y."/>
        </authorList>
    </citation>
    <scope>NUCLEOTIDE SEQUENCE</scope>
    <source>
        <strain evidence="2">Zg-Y786</strain>
    </source>
</reference>
<evidence type="ECO:0000256" key="1">
    <source>
        <dbReference type="SAM" id="Phobius"/>
    </source>
</evidence>
<keyword evidence="3" id="KW-1185">Reference proteome</keyword>
<proteinExistence type="predicted"/>
<feature type="transmembrane region" description="Helical" evidence="1">
    <location>
        <begin position="124"/>
        <end position="144"/>
    </location>
</feature>
<keyword evidence="1" id="KW-0472">Membrane</keyword>
<keyword evidence="1" id="KW-0812">Transmembrane</keyword>
<evidence type="ECO:0000313" key="3">
    <source>
        <dbReference type="Proteomes" id="UP001139168"/>
    </source>
</evidence>
<gene>
    <name evidence="2" type="ORF">LJ752_12175</name>
</gene>
<organism evidence="2 3">
    <name type="scientific">Arthrobacter gengyunqii</name>
    <dbReference type="NCBI Taxonomy" id="2886940"/>
    <lineage>
        <taxon>Bacteria</taxon>
        <taxon>Bacillati</taxon>
        <taxon>Actinomycetota</taxon>
        <taxon>Actinomycetes</taxon>
        <taxon>Micrococcales</taxon>
        <taxon>Micrococcaceae</taxon>
        <taxon>Arthrobacter</taxon>
    </lineage>
</organism>
<protein>
    <recommendedName>
        <fullName evidence="4">DUF2975 domain-containing protein</fullName>
    </recommendedName>
</protein>
<name>A0ABS8GNF5_9MICC</name>
<evidence type="ECO:0008006" key="4">
    <source>
        <dbReference type="Google" id="ProtNLM"/>
    </source>
</evidence>
<feature type="transmembrane region" description="Helical" evidence="1">
    <location>
        <begin position="173"/>
        <end position="198"/>
    </location>
</feature>